<keyword evidence="11" id="KW-0833">Ubl conjugation pathway</keyword>
<dbReference type="InterPro" id="IPR017907">
    <property type="entry name" value="Znf_RING_CS"/>
</dbReference>
<dbReference type="FunFam" id="1.20.120.1750:FF:000027">
    <property type="entry name" value="RBR-type E3 ubiquitin transferase"/>
    <property type="match status" value="1"/>
</dbReference>
<dbReference type="Gene3D" id="3.30.40.10">
    <property type="entry name" value="Zinc/RING finger domain, C3HC4 (zinc finger)"/>
    <property type="match status" value="1"/>
</dbReference>
<feature type="domain" description="RING-type" evidence="16">
    <location>
        <begin position="139"/>
        <end position="348"/>
    </location>
</feature>
<keyword evidence="9" id="KW-0677">Repeat</keyword>
<dbReference type="InterPro" id="IPR044066">
    <property type="entry name" value="TRIAD_supradom"/>
</dbReference>
<dbReference type="CDD" id="cd20346">
    <property type="entry name" value="BRcat_RBR_ANKIB1"/>
    <property type="match status" value="1"/>
</dbReference>
<dbReference type="eggNOG" id="KOG1815">
    <property type="taxonomic scope" value="Eukaryota"/>
</dbReference>
<comment type="cofactor">
    <cofactor evidence="2">
        <name>Zn(2+)</name>
        <dbReference type="ChEBI" id="CHEBI:29105"/>
    </cofactor>
</comment>
<name>A0A022RCX0_ERYGU</name>
<evidence type="ECO:0000256" key="1">
    <source>
        <dbReference type="ARBA" id="ARBA00001798"/>
    </source>
</evidence>
<accession>A0A022RCX0</accession>
<dbReference type="Pfam" id="PF22191">
    <property type="entry name" value="IBR_1"/>
    <property type="match status" value="1"/>
</dbReference>
<proteinExistence type="inferred from homology"/>
<evidence type="ECO:0000259" key="16">
    <source>
        <dbReference type="PROSITE" id="PS51873"/>
    </source>
</evidence>
<dbReference type="InterPro" id="IPR001841">
    <property type="entry name" value="Znf_RING"/>
</dbReference>
<dbReference type="InterPro" id="IPR031127">
    <property type="entry name" value="E3_UB_ligase_RBR"/>
</dbReference>
<dbReference type="PROSITE" id="PS50089">
    <property type="entry name" value="ZF_RING_2"/>
    <property type="match status" value="1"/>
</dbReference>
<keyword evidence="18" id="KW-1185">Reference proteome</keyword>
<dbReference type="SMART" id="SM00647">
    <property type="entry name" value="IBR"/>
    <property type="match status" value="2"/>
</dbReference>
<dbReference type="Pfam" id="PF21235">
    <property type="entry name" value="UBA_ARI1"/>
    <property type="match status" value="1"/>
</dbReference>
<evidence type="ECO:0000313" key="18">
    <source>
        <dbReference type="Proteomes" id="UP000030748"/>
    </source>
</evidence>
<evidence type="ECO:0000256" key="13">
    <source>
        <dbReference type="PROSITE-ProRule" id="PRU00175"/>
    </source>
</evidence>
<evidence type="ECO:0000256" key="2">
    <source>
        <dbReference type="ARBA" id="ARBA00001947"/>
    </source>
</evidence>
<dbReference type="STRING" id="4155.A0A022RCX0"/>
<dbReference type="PANTHER" id="PTHR11685">
    <property type="entry name" value="RBR FAMILY RING FINGER AND IBR DOMAIN-CONTAINING"/>
    <property type="match status" value="1"/>
</dbReference>
<keyword evidence="7" id="KW-0808">Transferase</keyword>
<dbReference type="FunFam" id="3.30.40.10:FF:000019">
    <property type="entry name" value="RBR-type E3 ubiquitin transferase"/>
    <property type="match status" value="1"/>
</dbReference>
<feature type="non-terminal residue" evidence="17">
    <location>
        <position position="515"/>
    </location>
</feature>
<feature type="domain" description="RING-type" evidence="15">
    <location>
        <begin position="143"/>
        <end position="193"/>
    </location>
</feature>
<evidence type="ECO:0000256" key="12">
    <source>
        <dbReference type="ARBA" id="ARBA00022833"/>
    </source>
</evidence>
<comment type="catalytic activity">
    <reaction evidence="1">
        <text>[E2 ubiquitin-conjugating enzyme]-S-ubiquitinyl-L-cysteine + [acceptor protein]-L-lysine = [E2 ubiquitin-conjugating enzyme]-L-cysteine + [acceptor protein]-N(6)-ubiquitinyl-L-lysine.</text>
        <dbReference type="EC" id="2.3.2.31"/>
    </reaction>
</comment>
<evidence type="ECO:0000256" key="7">
    <source>
        <dbReference type="ARBA" id="ARBA00022679"/>
    </source>
</evidence>
<evidence type="ECO:0000256" key="9">
    <source>
        <dbReference type="ARBA" id="ARBA00022737"/>
    </source>
</evidence>
<dbReference type="PROSITE" id="PS00518">
    <property type="entry name" value="ZF_RING_1"/>
    <property type="match status" value="1"/>
</dbReference>
<evidence type="ECO:0000256" key="8">
    <source>
        <dbReference type="ARBA" id="ARBA00022723"/>
    </source>
</evidence>
<reference evidence="17 18" key="1">
    <citation type="journal article" date="2013" name="Proc. Natl. Acad. Sci. U.S.A.">
        <title>Fine-scale variation in meiotic recombination in Mimulus inferred from population shotgun sequencing.</title>
        <authorList>
            <person name="Hellsten U."/>
            <person name="Wright K.M."/>
            <person name="Jenkins J."/>
            <person name="Shu S."/>
            <person name="Yuan Y."/>
            <person name="Wessler S.R."/>
            <person name="Schmutz J."/>
            <person name="Willis J.H."/>
            <person name="Rokhsar D.S."/>
        </authorList>
    </citation>
    <scope>NUCLEOTIDE SEQUENCE [LARGE SCALE GENOMIC DNA]</scope>
    <source>
        <strain evidence="18">cv. DUN x IM62</strain>
    </source>
</reference>
<keyword evidence="12" id="KW-0862">Zinc</keyword>
<dbReference type="Gene3D" id="1.20.120.1750">
    <property type="match status" value="1"/>
</dbReference>
<evidence type="ECO:0000256" key="11">
    <source>
        <dbReference type="ARBA" id="ARBA00022786"/>
    </source>
</evidence>
<comment type="pathway">
    <text evidence="4">Protein modification; protein ubiquitination.</text>
</comment>
<evidence type="ECO:0000256" key="5">
    <source>
        <dbReference type="ARBA" id="ARBA00005884"/>
    </source>
</evidence>
<dbReference type="GO" id="GO:0061630">
    <property type="term" value="F:ubiquitin protein ligase activity"/>
    <property type="evidence" value="ECO:0000318"/>
    <property type="project" value="GO_Central"/>
</dbReference>
<dbReference type="SUPFAM" id="SSF57850">
    <property type="entry name" value="RING/U-box"/>
    <property type="match status" value="3"/>
</dbReference>
<feature type="compositionally biased region" description="Acidic residues" evidence="14">
    <location>
        <begin position="1"/>
        <end position="43"/>
    </location>
</feature>
<comment type="similarity">
    <text evidence="5">Belongs to the RBR family. Ariadne subfamily.</text>
</comment>
<dbReference type="PROSITE" id="PS51873">
    <property type="entry name" value="TRIAD"/>
    <property type="match status" value="1"/>
</dbReference>
<dbReference type="Pfam" id="PF01485">
    <property type="entry name" value="IBR"/>
    <property type="match status" value="1"/>
</dbReference>
<dbReference type="InterPro" id="IPR013083">
    <property type="entry name" value="Znf_RING/FYVE/PHD"/>
</dbReference>
<dbReference type="GO" id="GO:0005737">
    <property type="term" value="C:cytoplasm"/>
    <property type="evidence" value="ECO:0000318"/>
    <property type="project" value="GO_Central"/>
</dbReference>
<dbReference type="EMBL" id="KI630509">
    <property type="protein sequence ID" value="EYU38086.1"/>
    <property type="molecule type" value="Genomic_DNA"/>
</dbReference>
<evidence type="ECO:0000256" key="6">
    <source>
        <dbReference type="ARBA" id="ARBA00012251"/>
    </source>
</evidence>
<dbReference type="InterPro" id="IPR048962">
    <property type="entry name" value="ARIH1-like_UBL"/>
</dbReference>
<evidence type="ECO:0000256" key="10">
    <source>
        <dbReference type="ARBA" id="ARBA00022771"/>
    </source>
</evidence>
<dbReference type="Proteomes" id="UP000030748">
    <property type="component" value="Unassembled WGS sequence"/>
</dbReference>
<dbReference type="GO" id="GO:0008270">
    <property type="term" value="F:zinc ion binding"/>
    <property type="evidence" value="ECO:0007669"/>
    <property type="project" value="UniProtKB-KW"/>
</dbReference>
<gene>
    <name evidence="17" type="ORF">MIMGU_mgv1a021464mg</name>
</gene>
<organism evidence="17 18">
    <name type="scientific">Erythranthe guttata</name>
    <name type="common">Yellow monkey flower</name>
    <name type="synonym">Mimulus guttatus</name>
    <dbReference type="NCBI Taxonomy" id="4155"/>
    <lineage>
        <taxon>Eukaryota</taxon>
        <taxon>Viridiplantae</taxon>
        <taxon>Streptophyta</taxon>
        <taxon>Embryophyta</taxon>
        <taxon>Tracheophyta</taxon>
        <taxon>Spermatophyta</taxon>
        <taxon>Magnoliopsida</taxon>
        <taxon>eudicotyledons</taxon>
        <taxon>Gunneridae</taxon>
        <taxon>Pentapetalae</taxon>
        <taxon>asterids</taxon>
        <taxon>lamiids</taxon>
        <taxon>Lamiales</taxon>
        <taxon>Phrymaceae</taxon>
        <taxon>Erythranthe</taxon>
    </lineage>
</organism>
<keyword evidence="8" id="KW-0479">Metal-binding</keyword>
<dbReference type="InterPro" id="IPR002867">
    <property type="entry name" value="IBR_dom"/>
</dbReference>
<comment type="function">
    <text evidence="3">Might act as an E3 ubiquitin-protein ligase, or as part of E3 complex, which accepts ubiquitin from specific E2 ubiquitin-conjugating enzymes and then transfers it to substrates.</text>
</comment>
<dbReference type="GO" id="GO:0006511">
    <property type="term" value="P:ubiquitin-dependent protein catabolic process"/>
    <property type="evidence" value="ECO:0000318"/>
    <property type="project" value="GO_Central"/>
</dbReference>
<dbReference type="AlphaFoldDB" id="A0A022RCX0"/>
<feature type="region of interest" description="Disordered" evidence="14">
    <location>
        <begin position="1"/>
        <end position="58"/>
    </location>
</feature>
<dbReference type="GO" id="GO:0016567">
    <property type="term" value="P:protein ubiquitination"/>
    <property type="evidence" value="ECO:0007669"/>
    <property type="project" value="UniProtKB-UniPathway"/>
</dbReference>
<dbReference type="GO" id="GO:0000151">
    <property type="term" value="C:ubiquitin ligase complex"/>
    <property type="evidence" value="ECO:0000318"/>
    <property type="project" value="GO_Central"/>
</dbReference>
<evidence type="ECO:0000256" key="14">
    <source>
        <dbReference type="SAM" id="MobiDB-lite"/>
    </source>
</evidence>
<dbReference type="UniPathway" id="UPA00143"/>
<protein>
    <recommendedName>
        <fullName evidence="6">RBR-type E3 ubiquitin transferase</fullName>
        <ecNumber evidence="6">2.3.2.31</ecNumber>
    </recommendedName>
</protein>
<keyword evidence="10 13" id="KW-0863">Zinc-finger</keyword>
<sequence length="515" mass="60026">MDSDEDSYHDEYSYGDDVEEIDDSGSSEAAEETDPDEEEEEQLAEYGGGRNSRRRRGQKHYTILTEERIRQLQDNDISQVSSLLSVSKTLACTLLRRHNWSISAVSDKWFSDEEKVRLSLGLSPPQESLNPPPPNNNNNNSLCNICFEEFNANNVMFSCTCGHPFCMDCWRSYVTISINNGPACLRLSCPEPKCKSDVGPDMIELLASEEDREKYNRYFFRSYVECHANMRWCPGDGCDRAVRIQSVERENYDVACDCSRGFCFKCMDECHRPADCETVRKWTKQNESEENNNKWLLSYTKPCPECGRKIEKNQGCNHITCRDPCKHEFCWLCLTPWKEAHYDCNRYEEDESLTNTRKKLKRYMHYYERWAANHKSREIAAGNLKWAKDELISVVAENNQQLPEDGVELVIEAFELITESRTALKWSYAYGYYVPWRANSAKLAFFLFLQGQAERVLETLHRCAERGVEKYSKTDFHLYEFRDFTDELRGLIELTRNHFGELVRALENNLSEVTE</sequence>
<evidence type="ECO:0000256" key="4">
    <source>
        <dbReference type="ARBA" id="ARBA00004906"/>
    </source>
</evidence>
<evidence type="ECO:0000259" key="15">
    <source>
        <dbReference type="PROSITE" id="PS50089"/>
    </source>
</evidence>
<dbReference type="EC" id="2.3.2.31" evidence="6"/>
<dbReference type="GO" id="GO:0031624">
    <property type="term" value="F:ubiquitin conjugating enzyme binding"/>
    <property type="evidence" value="ECO:0000318"/>
    <property type="project" value="GO_Central"/>
</dbReference>
<evidence type="ECO:0000313" key="17">
    <source>
        <dbReference type="EMBL" id="EYU38086.1"/>
    </source>
</evidence>
<evidence type="ECO:0000256" key="3">
    <source>
        <dbReference type="ARBA" id="ARBA00003976"/>
    </source>
</evidence>